<name>A0A2T5C4M1_9BACT</name>
<protein>
    <submittedName>
        <fullName evidence="2">PhnB protein</fullName>
    </submittedName>
</protein>
<dbReference type="CDD" id="cd06588">
    <property type="entry name" value="PhnB_like"/>
    <property type="match status" value="1"/>
</dbReference>
<organism evidence="2 3">
    <name type="scientific">Mangrovibacterium marinum</name>
    <dbReference type="NCBI Taxonomy" id="1639118"/>
    <lineage>
        <taxon>Bacteria</taxon>
        <taxon>Pseudomonadati</taxon>
        <taxon>Bacteroidota</taxon>
        <taxon>Bacteroidia</taxon>
        <taxon>Marinilabiliales</taxon>
        <taxon>Prolixibacteraceae</taxon>
        <taxon>Mangrovibacterium</taxon>
    </lineage>
</organism>
<evidence type="ECO:0000313" key="3">
    <source>
        <dbReference type="Proteomes" id="UP000243525"/>
    </source>
</evidence>
<dbReference type="RefSeq" id="WP_107821171.1">
    <property type="nucleotide sequence ID" value="NZ_OY782574.1"/>
</dbReference>
<accession>A0A2T5C4M1</accession>
<dbReference type="PANTHER" id="PTHR33990:SF1">
    <property type="entry name" value="PROTEIN YJDN"/>
    <property type="match status" value="1"/>
</dbReference>
<dbReference type="OrthoDB" id="9795306at2"/>
<dbReference type="Pfam" id="PF06983">
    <property type="entry name" value="3-dmu-9_3-mt"/>
    <property type="match status" value="1"/>
</dbReference>
<dbReference type="SUPFAM" id="SSF54593">
    <property type="entry name" value="Glyoxalase/Bleomycin resistance protein/Dihydroxybiphenyl dioxygenase"/>
    <property type="match status" value="1"/>
</dbReference>
<gene>
    <name evidence="2" type="ORF">C8N47_10381</name>
</gene>
<dbReference type="InterPro" id="IPR028973">
    <property type="entry name" value="PhnB-like"/>
</dbReference>
<sequence>MAKVSVYLNFNGQAEEAFEFYKEVFQTEYLDPIARFADVPEEEHLPELSEDDKNLVMHVSLPITGGFVLMGCDAPASMGMQAAVGNNIHLNLQPDSRDEADRLFNALAEGGTITMPQADMFWGAYYGSLTDKYGIHWMINCHC</sequence>
<dbReference type="InterPro" id="IPR029068">
    <property type="entry name" value="Glyas_Bleomycin-R_OHBP_Dase"/>
</dbReference>
<keyword evidence="3" id="KW-1185">Reference proteome</keyword>
<dbReference type="EMBL" id="QAAD01000003">
    <property type="protein sequence ID" value="PTN09787.1"/>
    <property type="molecule type" value="Genomic_DNA"/>
</dbReference>
<evidence type="ECO:0000313" key="2">
    <source>
        <dbReference type="EMBL" id="PTN09787.1"/>
    </source>
</evidence>
<dbReference type="AlphaFoldDB" id="A0A2T5C4M1"/>
<feature type="domain" description="PhnB-like" evidence="1">
    <location>
        <begin position="3"/>
        <end position="139"/>
    </location>
</feature>
<dbReference type="Gene3D" id="3.10.180.10">
    <property type="entry name" value="2,3-Dihydroxybiphenyl 1,2-Dioxygenase, domain 1"/>
    <property type="match status" value="1"/>
</dbReference>
<dbReference type="Proteomes" id="UP000243525">
    <property type="component" value="Unassembled WGS sequence"/>
</dbReference>
<proteinExistence type="predicted"/>
<reference evidence="2 3" key="1">
    <citation type="submission" date="2018-04" db="EMBL/GenBank/DDBJ databases">
        <title>Genomic Encyclopedia of Archaeal and Bacterial Type Strains, Phase II (KMG-II): from individual species to whole genera.</title>
        <authorList>
            <person name="Goeker M."/>
        </authorList>
    </citation>
    <scope>NUCLEOTIDE SEQUENCE [LARGE SCALE GENOMIC DNA]</scope>
    <source>
        <strain evidence="2 3">DSM 28823</strain>
    </source>
</reference>
<evidence type="ECO:0000259" key="1">
    <source>
        <dbReference type="Pfam" id="PF06983"/>
    </source>
</evidence>
<dbReference type="PANTHER" id="PTHR33990">
    <property type="entry name" value="PROTEIN YJDN-RELATED"/>
    <property type="match status" value="1"/>
</dbReference>
<comment type="caution">
    <text evidence="2">The sequence shown here is derived from an EMBL/GenBank/DDBJ whole genome shotgun (WGS) entry which is preliminary data.</text>
</comment>